<gene>
    <name evidence="8" type="ORF">NCTC10172_00896</name>
</gene>
<dbReference type="KEGG" id="ahk:NCTC10172_00896"/>
<keyword evidence="2" id="KW-1003">Cell membrane</keyword>
<name>A0A449BKB4_9MOLU</name>
<evidence type="ECO:0000313" key="9">
    <source>
        <dbReference type="Proteomes" id="UP000290909"/>
    </source>
</evidence>
<keyword evidence="3 6" id="KW-0812">Transmembrane</keyword>
<sequence>MIKPVIHTTIKLVIVGVISGLIAYLLGIENFILVGVIGILSVSITKKDSLVNGLKRYIDVLFALTLSTILYLLFGFELHILVLFIALFVFGSYATKIDVGLVPSIVLANHVYAYQGFDWPFFIDEVLIITIGTGVALLVSMLYPQDWNKKIKEQILDVDQKIKDYLFMLSILLNQKEGKEVFFEHHILLNQEITKKINDAEIVDKNIIFQNDHRYLAYLYMRRNQVNYINNMYKSAAKIKFYHEYQKIIAKYIEELIQDIGDENKANYQLEKLKNLRDKFSKEELPKTRTEFETRAMLFHIIEDLDSMLNAKKLFHERYPDFEI</sequence>
<dbReference type="EMBL" id="LR215050">
    <property type="protein sequence ID" value="VEU82870.1"/>
    <property type="molecule type" value="Genomic_DNA"/>
</dbReference>
<evidence type="ECO:0000256" key="6">
    <source>
        <dbReference type="SAM" id="Phobius"/>
    </source>
</evidence>
<dbReference type="Proteomes" id="UP000290909">
    <property type="component" value="Chromosome"/>
</dbReference>
<evidence type="ECO:0000259" key="7">
    <source>
        <dbReference type="Pfam" id="PF11728"/>
    </source>
</evidence>
<feature type="domain" description="Putative aromatic acid exporter C-terminal" evidence="7">
    <location>
        <begin position="149"/>
        <end position="313"/>
    </location>
</feature>
<feature type="transmembrane region" description="Helical" evidence="6">
    <location>
        <begin position="12"/>
        <end position="40"/>
    </location>
</feature>
<evidence type="ECO:0000256" key="1">
    <source>
        <dbReference type="ARBA" id="ARBA00004651"/>
    </source>
</evidence>
<organism evidence="8 9">
    <name type="scientific">Acholeplasma hippikon</name>
    <dbReference type="NCBI Taxonomy" id="264636"/>
    <lineage>
        <taxon>Bacteria</taxon>
        <taxon>Bacillati</taxon>
        <taxon>Mycoplasmatota</taxon>
        <taxon>Mollicutes</taxon>
        <taxon>Acholeplasmatales</taxon>
        <taxon>Acholeplasmataceae</taxon>
        <taxon>Acholeplasma</taxon>
    </lineage>
</organism>
<dbReference type="InterPro" id="IPR052984">
    <property type="entry name" value="UPF0421"/>
</dbReference>
<dbReference type="Pfam" id="PF06081">
    <property type="entry name" value="ArAE_1"/>
    <property type="match status" value="1"/>
</dbReference>
<proteinExistence type="predicted"/>
<feature type="transmembrane region" description="Helical" evidence="6">
    <location>
        <begin position="126"/>
        <end position="143"/>
    </location>
</feature>
<feature type="transmembrane region" description="Helical" evidence="6">
    <location>
        <begin position="60"/>
        <end position="90"/>
    </location>
</feature>
<dbReference type="STRING" id="1408416.GCA_000702765_00334"/>
<dbReference type="InterPro" id="IPR010343">
    <property type="entry name" value="ArAE_1"/>
</dbReference>
<keyword evidence="4 6" id="KW-1133">Transmembrane helix</keyword>
<dbReference type="Gene3D" id="1.20.120.940">
    <property type="entry name" value="Putative aromatic acid exporter, C-terminal domain"/>
    <property type="match status" value="1"/>
</dbReference>
<comment type="subcellular location">
    <subcellularLocation>
        <location evidence="1">Cell membrane</location>
        <topology evidence="1">Multi-pass membrane protein</topology>
    </subcellularLocation>
</comment>
<dbReference type="GO" id="GO:0005886">
    <property type="term" value="C:plasma membrane"/>
    <property type="evidence" value="ECO:0007669"/>
    <property type="project" value="UniProtKB-SubCell"/>
</dbReference>
<evidence type="ECO:0000256" key="4">
    <source>
        <dbReference type="ARBA" id="ARBA00022989"/>
    </source>
</evidence>
<protein>
    <submittedName>
        <fullName evidence="8">Predicted membrane protein</fullName>
    </submittedName>
</protein>
<dbReference type="InterPro" id="IPR021062">
    <property type="entry name" value="ArAE_1_C"/>
</dbReference>
<evidence type="ECO:0000256" key="3">
    <source>
        <dbReference type="ARBA" id="ARBA00022692"/>
    </source>
</evidence>
<dbReference type="AlphaFoldDB" id="A0A449BKB4"/>
<accession>A0A449BKB4</accession>
<keyword evidence="5 6" id="KW-0472">Membrane</keyword>
<dbReference type="RefSeq" id="WP_035368508.1">
    <property type="nucleotide sequence ID" value="NZ_LR215050.1"/>
</dbReference>
<dbReference type="PANTHER" id="PTHR40064">
    <property type="entry name" value="MEMBRANE PROTEIN-RELATED"/>
    <property type="match status" value="1"/>
</dbReference>
<dbReference type="PANTHER" id="PTHR40064:SF1">
    <property type="entry name" value="MEMBRANE PROTEIN"/>
    <property type="match status" value="1"/>
</dbReference>
<evidence type="ECO:0000256" key="2">
    <source>
        <dbReference type="ARBA" id="ARBA00022475"/>
    </source>
</evidence>
<reference evidence="8 9" key="1">
    <citation type="submission" date="2019-01" db="EMBL/GenBank/DDBJ databases">
        <authorList>
            <consortium name="Pathogen Informatics"/>
        </authorList>
    </citation>
    <scope>NUCLEOTIDE SEQUENCE [LARGE SCALE GENOMIC DNA]</scope>
    <source>
        <strain evidence="8 9">NCTC10172</strain>
    </source>
</reference>
<dbReference type="Pfam" id="PF11728">
    <property type="entry name" value="ArAE_1_C"/>
    <property type="match status" value="1"/>
</dbReference>
<evidence type="ECO:0000313" key="8">
    <source>
        <dbReference type="EMBL" id="VEU82870.1"/>
    </source>
</evidence>
<dbReference type="InterPro" id="IPR038323">
    <property type="entry name" value="ArAE_1_C_sf"/>
</dbReference>
<evidence type="ECO:0000256" key="5">
    <source>
        <dbReference type="ARBA" id="ARBA00023136"/>
    </source>
</evidence>
<keyword evidence="9" id="KW-1185">Reference proteome</keyword>